<feature type="domain" description="Phage tail tape measure protein" evidence="2">
    <location>
        <begin position="20"/>
        <end position="219"/>
    </location>
</feature>
<evidence type="ECO:0000313" key="3">
    <source>
        <dbReference type="EMBL" id="ETX03573.1"/>
    </source>
</evidence>
<protein>
    <recommendedName>
        <fullName evidence="2">Phage tail tape measure protein domain-containing protein</fullName>
    </recommendedName>
</protein>
<dbReference type="Pfam" id="PF10145">
    <property type="entry name" value="PhageMin_Tail"/>
    <property type="match status" value="1"/>
</dbReference>
<geneLocation type="plasmid" evidence="3">
    <name>pTSY</name>
</geneLocation>
<accession>W4M094</accession>
<keyword evidence="4" id="KW-1185">Reference proteome</keyword>
<name>W4M094_ENTF1</name>
<feature type="non-terminal residue" evidence="3">
    <location>
        <position position="1"/>
    </location>
</feature>
<keyword evidence="3" id="KW-0614">Plasmid</keyword>
<reference evidence="3 4" key="1">
    <citation type="journal article" date="2014" name="Nature">
        <title>An environmental bacterial taxon with a large and distinct metabolic repertoire.</title>
        <authorList>
            <person name="Wilson M.C."/>
            <person name="Mori T."/>
            <person name="Ruckert C."/>
            <person name="Uria A.R."/>
            <person name="Helf M.J."/>
            <person name="Takada K."/>
            <person name="Gernert C."/>
            <person name="Steffens U.A."/>
            <person name="Heycke N."/>
            <person name="Schmitt S."/>
            <person name="Rinke C."/>
            <person name="Helfrich E.J."/>
            <person name="Brachmann A.O."/>
            <person name="Gurgui C."/>
            <person name="Wakimoto T."/>
            <person name="Kracht M."/>
            <person name="Crusemann M."/>
            <person name="Hentschel U."/>
            <person name="Abe I."/>
            <person name="Matsunaga S."/>
            <person name="Kalinowski J."/>
            <person name="Takeyama H."/>
            <person name="Piel J."/>
        </authorList>
    </citation>
    <scope>NUCLEOTIDE SEQUENCE [LARGE SCALE GENOMIC DNA]</scope>
    <source>
        <strain evidence="4">TSY1</strain>
        <plasmid evidence="3">pTSY</plasmid>
    </source>
</reference>
<organism evidence="3 4">
    <name type="scientific">Entotheonella factor</name>
    <dbReference type="NCBI Taxonomy" id="1429438"/>
    <lineage>
        <taxon>Bacteria</taxon>
        <taxon>Pseudomonadati</taxon>
        <taxon>Nitrospinota/Tectimicrobiota group</taxon>
        <taxon>Candidatus Tectimicrobiota</taxon>
        <taxon>Candidatus Entotheonellia</taxon>
        <taxon>Candidatus Entotheonellales</taxon>
        <taxon>Candidatus Entotheonellaceae</taxon>
        <taxon>Candidatus Entotheonella</taxon>
    </lineage>
</organism>
<dbReference type="PATRIC" id="fig|1429438.4.peg.123"/>
<evidence type="ECO:0000313" key="4">
    <source>
        <dbReference type="Proteomes" id="UP000019141"/>
    </source>
</evidence>
<dbReference type="AlphaFoldDB" id="W4M094"/>
<dbReference type="Proteomes" id="UP000019141">
    <property type="component" value="Unassembled WGS sequence"/>
</dbReference>
<dbReference type="NCBIfam" id="TIGR01760">
    <property type="entry name" value="tape_meas_TP901"/>
    <property type="match status" value="1"/>
</dbReference>
<dbReference type="EMBL" id="AZHW01000025">
    <property type="protein sequence ID" value="ETX03573.1"/>
    <property type="molecule type" value="Genomic_DNA"/>
</dbReference>
<dbReference type="PANTHER" id="PTHR37813">
    <property type="entry name" value="FELS-2 PROPHAGE PROTEIN"/>
    <property type="match status" value="1"/>
</dbReference>
<proteinExistence type="predicted"/>
<dbReference type="HOGENOM" id="CLU_805365_0_0_7"/>
<evidence type="ECO:0000256" key="1">
    <source>
        <dbReference type="ARBA" id="ARBA00022612"/>
    </source>
</evidence>
<evidence type="ECO:0000259" key="2">
    <source>
        <dbReference type="Pfam" id="PF10145"/>
    </source>
</evidence>
<dbReference type="InterPro" id="IPR010090">
    <property type="entry name" value="Phage_tape_meas"/>
</dbReference>
<dbReference type="PANTHER" id="PTHR37813:SF1">
    <property type="entry name" value="FELS-2 PROPHAGE PROTEIN"/>
    <property type="match status" value="1"/>
</dbReference>
<keyword evidence="1" id="KW-1188">Viral release from host cell</keyword>
<gene>
    <name evidence="3" type="ORF">ETSY1_46745</name>
</gene>
<sequence>SSTANFASQDGLHKMGDALLKLATDERIPMAATGLGDIAAAAGRAGIHRKEIVQFSRDAAKIGVAFDLSGAQAGAAMSGLRSIFGLNQEQAVLVADSYNHLSNNMDATAGEILRVTARAGSLGKLVGFSGQQIGALGATFLALKTPPEVTATGINALISKLATADKQPERLAEALRTLGLSASELKRGMKDDAQGTLLSFLETVKQSDDQIGVLADLFGAEYADDVAKLVGSLDVYKKALKLVGKEANFAGSAQQEYEVRAKTTANDLQILKNQAQRFAITVGSQLLPPLKTAVSFLGHVADVVTSVAEQFPLLTKAVGLAAITMVGFKIAALGSRFAGTLFSDA</sequence>
<comment type="caution">
    <text evidence="3">The sequence shown here is derived from an EMBL/GenBank/DDBJ whole genome shotgun (WGS) entry which is preliminary data.</text>
</comment>